<dbReference type="AlphaFoldDB" id="A0A9W9MY20"/>
<dbReference type="SUPFAM" id="SSF48403">
    <property type="entry name" value="Ankyrin repeat"/>
    <property type="match status" value="2"/>
</dbReference>
<dbReference type="SMART" id="SM00248">
    <property type="entry name" value="ANK"/>
    <property type="match status" value="8"/>
</dbReference>
<evidence type="ECO:0000256" key="2">
    <source>
        <dbReference type="ARBA" id="ARBA00023043"/>
    </source>
</evidence>
<dbReference type="Gene3D" id="1.25.40.20">
    <property type="entry name" value="Ankyrin repeat-containing domain"/>
    <property type="match status" value="3"/>
</dbReference>
<evidence type="ECO:0000313" key="5">
    <source>
        <dbReference type="Proteomes" id="UP001150942"/>
    </source>
</evidence>
<feature type="repeat" description="ANK" evidence="3">
    <location>
        <begin position="193"/>
        <end position="214"/>
    </location>
</feature>
<dbReference type="OrthoDB" id="4369876at2759"/>
<dbReference type="InterPro" id="IPR036770">
    <property type="entry name" value="Ankyrin_rpt-contain_sf"/>
</dbReference>
<organism evidence="4 5">
    <name type="scientific">Penicillium cf. viridicatum</name>
    <dbReference type="NCBI Taxonomy" id="2972119"/>
    <lineage>
        <taxon>Eukaryota</taxon>
        <taxon>Fungi</taxon>
        <taxon>Dikarya</taxon>
        <taxon>Ascomycota</taxon>
        <taxon>Pezizomycotina</taxon>
        <taxon>Eurotiomycetes</taxon>
        <taxon>Eurotiomycetidae</taxon>
        <taxon>Eurotiales</taxon>
        <taxon>Aspergillaceae</taxon>
        <taxon>Penicillium</taxon>
    </lineage>
</organism>
<feature type="repeat" description="ANK" evidence="3">
    <location>
        <begin position="310"/>
        <end position="330"/>
    </location>
</feature>
<reference evidence="4" key="2">
    <citation type="journal article" date="2023" name="IMA Fungus">
        <title>Comparative genomic study of the Penicillium genus elucidates a diverse pangenome and 15 lateral gene transfer events.</title>
        <authorList>
            <person name="Petersen C."/>
            <person name="Sorensen T."/>
            <person name="Nielsen M.R."/>
            <person name="Sondergaard T.E."/>
            <person name="Sorensen J.L."/>
            <person name="Fitzpatrick D.A."/>
            <person name="Frisvad J.C."/>
            <person name="Nielsen K.L."/>
        </authorList>
    </citation>
    <scope>NUCLEOTIDE SEQUENCE</scope>
    <source>
        <strain evidence="4">IBT 20477</strain>
    </source>
</reference>
<keyword evidence="1" id="KW-0677">Repeat</keyword>
<protein>
    <submittedName>
        <fullName evidence="4">NACHT nucleoside triphosphatase</fullName>
    </submittedName>
</protein>
<accession>A0A9W9MY20</accession>
<dbReference type="EMBL" id="JAPQKQ010000002">
    <property type="protein sequence ID" value="KAJ5209439.1"/>
    <property type="molecule type" value="Genomic_DNA"/>
</dbReference>
<reference evidence="4" key="1">
    <citation type="submission" date="2022-11" db="EMBL/GenBank/DDBJ databases">
        <authorList>
            <person name="Petersen C."/>
        </authorList>
    </citation>
    <scope>NUCLEOTIDE SEQUENCE</scope>
    <source>
        <strain evidence="4">IBT 20477</strain>
    </source>
</reference>
<dbReference type="InterPro" id="IPR002110">
    <property type="entry name" value="Ankyrin_rpt"/>
</dbReference>
<dbReference type="PANTHER" id="PTHR24198">
    <property type="entry name" value="ANKYRIN REPEAT AND PROTEIN KINASE DOMAIN-CONTAINING PROTEIN"/>
    <property type="match status" value="1"/>
</dbReference>
<gene>
    <name evidence="4" type="ORF">N7449_003818</name>
</gene>
<dbReference type="PANTHER" id="PTHR24198:SF165">
    <property type="entry name" value="ANKYRIN REPEAT-CONTAINING PROTEIN-RELATED"/>
    <property type="match status" value="1"/>
</dbReference>
<evidence type="ECO:0000256" key="3">
    <source>
        <dbReference type="PROSITE-ProRule" id="PRU00023"/>
    </source>
</evidence>
<dbReference type="Pfam" id="PF12796">
    <property type="entry name" value="Ank_2"/>
    <property type="match status" value="2"/>
</dbReference>
<dbReference type="PROSITE" id="PS50297">
    <property type="entry name" value="ANK_REP_REGION"/>
    <property type="match status" value="2"/>
</dbReference>
<dbReference type="PROSITE" id="PS50088">
    <property type="entry name" value="ANK_REPEAT"/>
    <property type="match status" value="2"/>
</dbReference>
<keyword evidence="2 3" id="KW-0040">ANK repeat</keyword>
<evidence type="ECO:0000313" key="4">
    <source>
        <dbReference type="EMBL" id="KAJ5209439.1"/>
    </source>
</evidence>
<evidence type="ECO:0000256" key="1">
    <source>
        <dbReference type="ARBA" id="ARBA00022737"/>
    </source>
</evidence>
<proteinExistence type="predicted"/>
<sequence>MNQHGQTALYVATWYGAEATARFLFTWEPTDIAATDLEKNTALDLAIRRGHVSIVNAFLSHYPWHPTMTNLVIESLGHHLGTTRNFNFDGISEVLLVAARNGNETLIWMILHDRRVQLVLRRRIWRAIHAAVSGGQYSIVNELLTYSKIPRLVDYEIQLGYDSLQQAVKIGDRRIVKSLIESGMLDVDSINQDALTALHIATELNNLEMVKLLLLHSDASLVYVTGGQNQTPLQTALFSGHEEAAKLMVQHVLGGTTTNSTIETGDLSKLGGEAKFIYTPFHYAAEKGDASMASSLLKLDASLVHRLDHEGRTPLHLAALKGHLHTVNLIRAIEGVDLFSIDDQGYSPRDYAMQSGNATIARLLS</sequence>
<comment type="caution">
    <text evidence="4">The sequence shown here is derived from an EMBL/GenBank/DDBJ whole genome shotgun (WGS) entry which is preliminary data.</text>
</comment>
<dbReference type="Proteomes" id="UP001150942">
    <property type="component" value="Unassembled WGS sequence"/>
</dbReference>
<keyword evidence="5" id="KW-1185">Reference proteome</keyword>
<name>A0A9W9MY20_9EURO</name>